<dbReference type="OrthoDB" id="428159at2759"/>
<evidence type="ECO:0008006" key="9">
    <source>
        <dbReference type="Google" id="ProtNLM"/>
    </source>
</evidence>
<evidence type="ECO:0000256" key="1">
    <source>
        <dbReference type="ARBA" id="ARBA00006545"/>
    </source>
</evidence>
<dbReference type="PANTHER" id="PTHR16166">
    <property type="entry name" value="VACUOLAR PROTEIN SORTING-ASSOCIATED PROTEIN VPS13"/>
    <property type="match status" value="1"/>
</dbReference>
<feature type="domain" description="Vacuolar protein sorting-associated protein 13 VPS13 adaptor binding" evidence="5">
    <location>
        <begin position="2306"/>
        <end position="2612"/>
    </location>
</feature>
<dbReference type="InterPro" id="IPR026847">
    <property type="entry name" value="VPS13"/>
</dbReference>
<feature type="domain" description="Vacuolar protein sorting-associated protein 13 VPS13 adaptor binding" evidence="5">
    <location>
        <begin position="2732"/>
        <end position="2986"/>
    </location>
</feature>
<dbReference type="Pfam" id="PF12624">
    <property type="entry name" value="VPS13_N"/>
    <property type="match status" value="1"/>
</dbReference>
<keyword evidence="2" id="KW-0813">Transport</keyword>
<dbReference type="GO" id="GO:0045053">
    <property type="term" value="P:protein retention in Golgi apparatus"/>
    <property type="evidence" value="ECO:0007669"/>
    <property type="project" value="TreeGrafter"/>
</dbReference>
<keyword evidence="8" id="KW-1185">Reference proteome</keyword>
<dbReference type="PANTHER" id="PTHR16166:SF143">
    <property type="entry name" value="PROTEIN SORTING-ASSOCIATED PROTEIN, PUTATIVE (DUF1162)-RELATED"/>
    <property type="match status" value="1"/>
</dbReference>
<dbReference type="EMBL" id="WJXA01000013">
    <property type="protein sequence ID" value="KAF7121472.1"/>
    <property type="molecule type" value="Genomic_DNA"/>
</dbReference>
<proteinExistence type="inferred from homology"/>
<evidence type="ECO:0000259" key="6">
    <source>
        <dbReference type="Pfam" id="PF25037"/>
    </source>
</evidence>
<gene>
    <name evidence="7" type="ORF">RHSIM_Rhsim13G0127300</name>
</gene>
<evidence type="ECO:0000259" key="4">
    <source>
        <dbReference type="Pfam" id="PF12624"/>
    </source>
</evidence>
<evidence type="ECO:0000256" key="2">
    <source>
        <dbReference type="ARBA" id="ARBA00022448"/>
    </source>
</evidence>
<dbReference type="Proteomes" id="UP000626092">
    <property type="component" value="Unassembled WGS sequence"/>
</dbReference>
<dbReference type="Pfam" id="PF25037">
    <property type="entry name" value="VPS13_C"/>
    <property type="match status" value="1"/>
</dbReference>
<dbReference type="InterPro" id="IPR009543">
    <property type="entry name" value="VPS13_VAB"/>
</dbReference>
<dbReference type="InterPro" id="IPR026854">
    <property type="entry name" value="VPS13_N"/>
</dbReference>
<comment type="caution">
    <text evidence="7">The sequence shown here is derived from an EMBL/GenBank/DDBJ whole genome shotgun (WGS) entry which is preliminary data.</text>
</comment>
<accession>A0A834G1E8</accession>
<comment type="similarity">
    <text evidence="1">Belongs to the VPS13 family.</text>
</comment>
<feature type="domain" description="Chorein N-terminal" evidence="4">
    <location>
        <begin position="1"/>
        <end position="535"/>
    </location>
</feature>
<evidence type="ECO:0000313" key="8">
    <source>
        <dbReference type="Proteomes" id="UP000626092"/>
    </source>
</evidence>
<feature type="domain" description="Intermembrane lipid transfer protein VPS13-like C-terminal" evidence="6">
    <location>
        <begin position="3716"/>
        <end position="3782"/>
    </location>
</feature>
<dbReference type="Pfam" id="PF25036">
    <property type="entry name" value="VPS13_VAB"/>
    <property type="match status" value="2"/>
</dbReference>
<evidence type="ECO:0000313" key="7">
    <source>
        <dbReference type="EMBL" id="KAF7121472.1"/>
    </source>
</evidence>
<protein>
    <recommendedName>
        <fullName evidence="9">Vacuolar protein sorting-associated protein</fullName>
    </recommendedName>
</protein>
<evidence type="ECO:0000256" key="3">
    <source>
        <dbReference type="ARBA" id="ARBA00023055"/>
    </source>
</evidence>
<dbReference type="GO" id="GO:0006869">
    <property type="term" value="P:lipid transport"/>
    <property type="evidence" value="ECO:0007669"/>
    <property type="project" value="UniProtKB-KW"/>
</dbReference>
<name>A0A834G1E8_RHOSS</name>
<reference evidence="7" key="1">
    <citation type="submission" date="2019-11" db="EMBL/GenBank/DDBJ databases">
        <authorList>
            <person name="Liu Y."/>
            <person name="Hou J."/>
            <person name="Li T.-Q."/>
            <person name="Guan C.-H."/>
            <person name="Wu X."/>
            <person name="Wu H.-Z."/>
            <person name="Ling F."/>
            <person name="Zhang R."/>
            <person name="Shi X.-G."/>
            <person name="Ren J.-P."/>
            <person name="Chen E.-F."/>
            <person name="Sun J.-M."/>
        </authorList>
    </citation>
    <scope>NUCLEOTIDE SEQUENCE</scope>
    <source>
        <strain evidence="7">Adult_tree_wgs_1</strain>
        <tissue evidence="7">Leaves</tissue>
    </source>
</reference>
<dbReference type="GO" id="GO:0006623">
    <property type="term" value="P:protein targeting to vacuole"/>
    <property type="evidence" value="ECO:0007669"/>
    <property type="project" value="TreeGrafter"/>
</dbReference>
<dbReference type="InterPro" id="IPR056748">
    <property type="entry name" value="VPS13-like_C"/>
</dbReference>
<organism evidence="7 8">
    <name type="scientific">Rhododendron simsii</name>
    <name type="common">Sims's rhododendron</name>
    <dbReference type="NCBI Taxonomy" id="118357"/>
    <lineage>
        <taxon>Eukaryota</taxon>
        <taxon>Viridiplantae</taxon>
        <taxon>Streptophyta</taxon>
        <taxon>Embryophyta</taxon>
        <taxon>Tracheophyta</taxon>
        <taxon>Spermatophyta</taxon>
        <taxon>Magnoliopsida</taxon>
        <taxon>eudicotyledons</taxon>
        <taxon>Gunneridae</taxon>
        <taxon>Pentapetalae</taxon>
        <taxon>asterids</taxon>
        <taxon>Ericales</taxon>
        <taxon>Ericaceae</taxon>
        <taxon>Ericoideae</taxon>
        <taxon>Rhodoreae</taxon>
        <taxon>Rhododendron</taxon>
    </lineage>
</organism>
<sequence length="3903" mass="435821">MFEGLVRQLLLGYLGRYIKDIQKEQLKITVWKEEVLLENVELILEAFDYLQLPFALNQGQVGRLSIKIPWKKLGWDPIIITIEDVFVCACQRDDQEWFRDAVERREFAGKKAKLAAAELAKLSRRVCAVHTYLIHEMKTYVHEKTNVSLFGSQLDANISRYLFCADSQAGESFISYITAKILEGIQVSIRNVHVLYRDMLIDTAQSLFGLKFSSLTIMKQNLLGCSLDSFWNSDEGLQFKRSGAVMFMRFMVDINLYSSDCLICRFPSGKLRGGRVHKMVEIHGLEVYCSTFQRTPDSMIVDLTGNSELWGNAWCEGRKNVYVLAPVDVSMSLMVSRSGKHESDAPQYSINVELLRLVLSLDEVQLQQILTLWDYLGTCQLREKYGRYRPWNYPLASKCQGWQTAWWHYAQQSILSDVRKSLKRTSWKYLGERLSRRRKYVNLYKTKLKCLREEQLVDDNILFGLEQMEKESDIEDILSYRSTAENELQEFVLNSNSCLEVSGASIVSEKSHNDERSSSRPRGWLNWLSRGVLGAGGTDDSSQFSGAVSDDVIKDIYEATKFQPAALLDGTSAGVDYVVFSEIKFNIHQASATLWSMDFQEQPSVAGDWNKVCDGHKVIGGGRWNFGRAIAELIFEGMFIECKLWDESAVITCLVNSGRMINPCTKQDILRIRKVNGGIFIDGFILFQDVIEMDALETEETSGTIHVGISSVKGDAELPVKVMIQPVEVTYDSEFLLNVMVFCNVLETIKFQPERVRMVWGVLVVTFGVDRRMNTNVGGYKMRWRRDVKDIKTRGGSFLASKKERELERLQCLVILSLNGIEDVRARLLSKSEYILSSRKRVVWDVHFANVRMDIPWKNANYEPYIMCLKLPILDNPSLVIVEHALPQIGQLGDCDSYGAMCNKKVLEMGSLSFGSKCDLGSASGIEDRMHVPKNFNSSFSPSGISIEMQLEDLYDQFEIKVDDFAVMILCHPTSVSVLEKFSASISLTSCVIPDESIMKQLEVYITMPSLHAHFSPPIYGAVLGLLPSLDVLRSGSDSVILPNIKPDPIILRNSFGIMSNKLTTPKAFCFSVIAYLESVNLHIDLENNEDNRCSLLVNLLELDIRYAVMEMQECWISTKAVKIISSLLDSDKDGHILCSSGNVIPVDYAQQQDASQRENSSGKSKSADGCFVLRYQEWRDLGLILHKCTVCLSDVDFHCYPNIVRLLVEFSDKLLHYGTSLNVENPVSRSMNGENMSAIQSFGFKRFGFSNFSETGSSEWASIPLNCFPFVTIYNCGSLSNAQSSLIHALPDWRKILKVRDRRTKSPKVSLRGSAMSFASELKCGFGNHMVSTAQYSDGSDVLIDLSLNRIRVHFHDCSCIVGTVVIPTAKSSVSIHGDCLDVLCSTEGLTLCSSWWPRSVHDFLWGPSSTNFSPILNVRLRKQKDGQLRSELEISFGIQHVSCILPPDFLAILIGYFSLPDWCSKGNGQFSGETAGLVDSVDTILISYKFEVLDSILFTPLGSDDPRSLKLEIPQLYCSFTQNDCSRGISKGIPPECLVAANKIAEKNHCLNVFGQDLSLSLFLLNNDGFDASMVDPNNGQVCITFITPFSADVWVRIPDEKGSSCVSSFASTCVMARVDNVQLIAKDGHIVLGFEALLDIIDQFSSVDRQSEGFTSDVLQFKRSVMENRAYQPEASTVTLIETKCCVNALSISFYHSRSDVVSMELVARADMQFLLSASFKNEIPIFLDVSFHSLTLFSHLNSVMLGECTSSCPTSSVLDIHLSMSDQGENDLLVSLPSLHIWLHLVDWTGVIDLLSSYPGRLAKKPIVGASPNNSLVGQVDQIENATVNVPASTSVCVASENMMQTATTLAAKLENIGIEIHIPVWISREAFSIFGEPQVQEEGCHNDSCNMDEGVHNNVITVSFRNGSSELLFSSRTAKIMLNLAKINGTVGLSRGKSFPSWPFFQFSQVNVEAEIRGNQLDLAHVHANIQCESLDLWLSYHIFFFWKSMAFIFPKAQSGQSALSSGDLSIKLRKISILLTDGRWNSKGPLMEVLMRNFLWHANMVENKLEGSVAGDLRVNYNNIHKVLWEPFIEPWNFELNFSRLHAKSALLSNAIMTDFHLTSTAQLNLNVTVSLVEAIFRATEMVKDAWGLMGHKSVSESQSLLSPQICENMNTGRYAPYILQNLTSLPLVFQVCQGSIYADYVDMSFKGGTLVHPGSSVPIYVNDDEIPEELLLRSRPAHSSDRLSDKQVSGVAHHYIVIQFNGTSVPSTPISMDLVGLNHFEVDFSKSTDKMEVDKNREYSKSNKHADEVIQTDSKGGFVVPVVCDVSVQRYCKLIRLYSTVILCNATSMPFEVRFDIPFGVSPKILDPILPGREFPLPLHLAEAGRVRWRPLDQNYLWSEAHNISNILLQETKIGPFRSFVCYPSHPSSDPFRCCISVQQMCFPPTGNLERSSSRPNNSTLKPSIENCSQVSCNLDKSKKHFIHQVTLCCPLIVRNYLPKSISLTIESGGVARTALLSKVETSFFHIDSSHDLGIVLRMHGFKPSILKFPRAETFCGIAKFSGTKYSISETVTFEPDLTDGPVYVTVEKVMDAFSGAREIFIFVPYLLYNCTGFSLIVSDCTTNMKGHGCIIPSCYDMCEEDLLLGRKDGLGLLSTQQGLQVESATDDGLRNSSSPVSTRKIMDPQTKMLFRKPLISGSSIMSQDCSDRHDLDAHKAAVNSLKKRWCSSIQSHLECSNLAETECKKVEACMYSPDPSSSVTETMVRLSRYMPQCATETMPKYCWSSPFFLVQPTGSTNVVIPQLSGDAAYIISVASSAVDGPFSGRTRAITFQPRYVLSNACSKDLCYKQKGTDSIFHLATKQHSHLQWTETTRELLVSVRFNEPGWQWSGCFLADHLGDTQVKMRNYVSGAVNMIRVEVQNADISIQEEKIVGSVNGNSGTNLILLSDDDTGFMPYRIDNFSKERIRVYQQRCESFETLIQSYTSCSYAWDEPFYPHRLTVEVPGERVVGSYTLDDVKEYAPIYLPSTSEKPERTLLVSVHAEGAIKVLSIIDSSYHVLNDAKDPRVSLFKGKRKPYQKQESSVDFNEKISVSIPFIGISLIDSHPQELLFACAKNTRINLLQSLDQQKFSFQISSFQIDNQLPSTPYPVILCFDRENRSNPVGQTRTRDDSIKSESENPVQFTSGCLCEPAFWLAAAKWRNRDVSLASFEYISLRLADFHLELEQEVILGLFDFFRTVSSRSRVGLLTFGHSTSHPVTSDLGFINESPSCTEAHVQPKGVPSNPTNGTQTLQNCISCPLLPSVVPIGAPWQQIFLLARREKKVYVEMFDVAPIRLTLSFSSTPWTLRNGVLTSGESLIHRGLMALADVEGAQIYLRQLFIAHHIASWESIQEIIIRHYTRQLLHETYKALLGFRWFVGSWQLAGEWRWVNGVGWRGAVRPLDAFDVALVFRRPCCCCSTLEAKLAELTTPTQSTSQEDAKRAKSNRTLNSRKGFERLGEVFGYGLRVSSTEEGLRAVRVPESSRPDKLPNCFKLSSQLHLLAVHSARLVVFGSAGVIGNPMGFARSVGLGIKDFLSVPARSVFQSPAGLFTGMAQGTTSLLSNTVFAISDAATQFSRAAHKGIVAFTFDDQADEAKEKQQKGISSHSKGVINELLEGLTGLLQSPIKGAEKHGLPGVLSGVALGITGLVARPAASILEVTGKTAQSIRKRSKLHHVGPQRLRVRLPRPLSRELPLMPYSWQEAVGTSILAEAENVLKLKEEVLIMCKALKQGGKFVVITERLILIVSCLSLVDFGDPEFQGVPVDPEWVIEAEIGIDSIIHADTSAEVVHIVGSSSDPLLRQNQLKRGGGGARAKRWNNPPTMLPLYQTNLEFSCKEEAEELLRVLLLTIEKGKERGWGSVYLLHQSNLK</sequence>
<evidence type="ECO:0000259" key="5">
    <source>
        <dbReference type="Pfam" id="PF25036"/>
    </source>
</evidence>
<keyword evidence="3" id="KW-0445">Lipid transport</keyword>